<organism evidence="1 2">
    <name type="scientific">Dendrobium nobile</name>
    <name type="common">Orchid</name>
    <dbReference type="NCBI Taxonomy" id="94219"/>
    <lineage>
        <taxon>Eukaryota</taxon>
        <taxon>Viridiplantae</taxon>
        <taxon>Streptophyta</taxon>
        <taxon>Embryophyta</taxon>
        <taxon>Tracheophyta</taxon>
        <taxon>Spermatophyta</taxon>
        <taxon>Magnoliopsida</taxon>
        <taxon>Liliopsida</taxon>
        <taxon>Asparagales</taxon>
        <taxon>Orchidaceae</taxon>
        <taxon>Epidendroideae</taxon>
        <taxon>Malaxideae</taxon>
        <taxon>Dendrobiinae</taxon>
        <taxon>Dendrobium</taxon>
    </lineage>
</organism>
<dbReference type="Pfam" id="PF14223">
    <property type="entry name" value="Retrotran_gag_2"/>
    <property type="match status" value="1"/>
</dbReference>
<proteinExistence type="predicted"/>
<dbReference type="PANTHER" id="PTHR47481:SF22">
    <property type="entry name" value="RETROTRANSPOSON GAG DOMAIN-CONTAINING PROTEIN"/>
    <property type="match status" value="1"/>
</dbReference>
<accession>A0A8T3BUR1</accession>
<gene>
    <name evidence="1" type="ORF">KFK09_006885</name>
</gene>
<dbReference type="EMBL" id="JAGYWB010000006">
    <property type="protein sequence ID" value="KAI0519437.1"/>
    <property type="molecule type" value="Genomic_DNA"/>
</dbReference>
<dbReference type="Proteomes" id="UP000829196">
    <property type="component" value="Unassembled WGS sequence"/>
</dbReference>
<protein>
    <recommendedName>
        <fullName evidence="3">Retrotransposon Copia-like N-terminal domain-containing protein</fullName>
    </recommendedName>
</protein>
<dbReference type="OrthoDB" id="693186at2759"/>
<reference evidence="1" key="1">
    <citation type="journal article" date="2022" name="Front. Genet.">
        <title>Chromosome-Scale Assembly of the Dendrobium nobile Genome Provides Insights Into the Molecular Mechanism of the Biosynthesis of the Medicinal Active Ingredient of Dendrobium.</title>
        <authorList>
            <person name="Xu Q."/>
            <person name="Niu S.-C."/>
            <person name="Li K.-L."/>
            <person name="Zheng P.-J."/>
            <person name="Zhang X.-J."/>
            <person name="Jia Y."/>
            <person name="Liu Y."/>
            <person name="Niu Y.-X."/>
            <person name="Yu L.-H."/>
            <person name="Chen D.-F."/>
            <person name="Zhang G.-Q."/>
        </authorList>
    </citation>
    <scope>NUCLEOTIDE SEQUENCE</scope>
    <source>
        <tissue evidence="1">Leaf</tissue>
    </source>
</reference>
<sequence length="204" mass="22943">MDSSSTSQTEENQEVFPDDNLLIPASLKFVISNIKIIVPIQLSSDNYPVWRSQVLKLLTANGFASFLSPSPSPPPTHKIHQDGSKEPNQKYQEWILVDQNLAAALCSIVSPAIIPYIIHLVSTSTIWHTLERRLQSSNRSRVIQLKNESHNIQMKSQNMTQYLQQIKTIVDNISSARATLDQEDVILYTMNGIPPSYNALKTTI</sequence>
<dbReference type="PANTHER" id="PTHR47481">
    <property type="match status" value="1"/>
</dbReference>
<keyword evidence="2" id="KW-1185">Reference proteome</keyword>
<comment type="caution">
    <text evidence="1">The sequence shown here is derived from an EMBL/GenBank/DDBJ whole genome shotgun (WGS) entry which is preliminary data.</text>
</comment>
<evidence type="ECO:0000313" key="2">
    <source>
        <dbReference type="Proteomes" id="UP000829196"/>
    </source>
</evidence>
<name>A0A8T3BUR1_DENNO</name>
<dbReference type="AlphaFoldDB" id="A0A8T3BUR1"/>
<evidence type="ECO:0000313" key="1">
    <source>
        <dbReference type="EMBL" id="KAI0519437.1"/>
    </source>
</evidence>
<evidence type="ECO:0008006" key="3">
    <source>
        <dbReference type="Google" id="ProtNLM"/>
    </source>
</evidence>